<organism evidence="1 2">
    <name type="scientific">Janthinobacterium lividum</name>
    <dbReference type="NCBI Taxonomy" id="29581"/>
    <lineage>
        <taxon>Bacteria</taxon>
        <taxon>Pseudomonadati</taxon>
        <taxon>Pseudomonadota</taxon>
        <taxon>Betaproteobacteria</taxon>
        <taxon>Burkholderiales</taxon>
        <taxon>Oxalobacteraceae</taxon>
        <taxon>Janthinobacterium</taxon>
    </lineage>
</organism>
<dbReference type="Proteomes" id="UP000092634">
    <property type="component" value="Unassembled WGS sequence"/>
</dbReference>
<name>A0A1E8PMY0_9BURK</name>
<protein>
    <submittedName>
        <fullName evidence="1">Uncharacterized protein</fullName>
    </submittedName>
</protein>
<gene>
    <name evidence="1" type="ORF">BA896_000255</name>
</gene>
<proteinExistence type="predicted"/>
<evidence type="ECO:0000313" key="2">
    <source>
        <dbReference type="Proteomes" id="UP000092634"/>
    </source>
</evidence>
<dbReference type="AlphaFoldDB" id="A0A1E8PMY0"/>
<accession>A0A1E8PMY0</accession>
<sequence length="70" mass="7513">MEQPITAAEIYPALQALLGLPENCVSFELRGRAGGVVTIACEYWPSADTNGIAKLATVFGEYELVRRGAL</sequence>
<dbReference type="EMBL" id="MAQB02000001">
    <property type="protein sequence ID" value="OFJ47673.1"/>
    <property type="molecule type" value="Genomic_DNA"/>
</dbReference>
<reference evidence="1 2" key="1">
    <citation type="submission" date="2016-10" db="EMBL/GenBank/DDBJ databases">
        <title>Updated version of Genome Assembly of Janthinobacterium lividum ERGS5:01.</title>
        <authorList>
            <person name="Kumar R."/>
            <person name="Acharya V."/>
            <person name="Singh D."/>
        </authorList>
    </citation>
    <scope>NUCLEOTIDE SEQUENCE [LARGE SCALE GENOMIC DNA]</scope>
    <source>
        <strain evidence="1 2">ERGS5:01</strain>
    </source>
</reference>
<evidence type="ECO:0000313" key="1">
    <source>
        <dbReference type="EMBL" id="OFJ47673.1"/>
    </source>
</evidence>
<comment type="caution">
    <text evidence="1">The sequence shown here is derived from an EMBL/GenBank/DDBJ whole genome shotgun (WGS) entry which is preliminary data.</text>
</comment>